<sequence>MGGQGSPREKAERLVLGHDLTADFQQGDMELTPRLIFNMSTHRIKT</sequence>
<protein>
    <submittedName>
        <fullName evidence="1">BQ5605_C024g09868 protein</fullName>
    </submittedName>
</protein>
<keyword evidence="2" id="KW-1185">Reference proteome</keyword>
<dbReference type="Proteomes" id="UP000249464">
    <property type="component" value="Unassembled WGS sequence"/>
</dbReference>
<evidence type="ECO:0000313" key="1">
    <source>
        <dbReference type="EMBL" id="SGZ26246.1"/>
    </source>
</evidence>
<organism evidence="1 2">
    <name type="scientific">Microbotryum silenes-dioicae</name>
    <dbReference type="NCBI Taxonomy" id="796604"/>
    <lineage>
        <taxon>Eukaryota</taxon>
        <taxon>Fungi</taxon>
        <taxon>Dikarya</taxon>
        <taxon>Basidiomycota</taxon>
        <taxon>Pucciniomycotina</taxon>
        <taxon>Microbotryomycetes</taxon>
        <taxon>Microbotryales</taxon>
        <taxon>Microbotryaceae</taxon>
        <taxon>Microbotryum</taxon>
    </lineage>
</organism>
<name>A0A2X0MLT9_9BASI</name>
<reference evidence="1 2" key="1">
    <citation type="submission" date="2016-11" db="EMBL/GenBank/DDBJ databases">
        <authorList>
            <person name="Jaros S."/>
            <person name="Januszkiewicz K."/>
            <person name="Wedrychowicz H."/>
        </authorList>
    </citation>
    <scope>NUCLEOTIDE SEQUENCE [LARGE SCALE GENOMIC DNA]</scope>
</reference>
<evidence type="ECO:0000313" key="2">
    <source>
        <dbReference type="Proteomes" id="UP000249464"/>
    </source>
</evidence>
<accession>A0A2X0MLT9</accession>
<gene>
    <name evidence="1" type="primary">BQ5605_C024g09868</name>
    <name evidence="1" type="ORF">BQ5605_C024G09868</name>
</gene>
<dbReference type="EMBL" id="FQNC01000086">
    <property type="protein sequence ID" value="SGZ26246.1"/>
    <property type="molecule type" value="Genomic_DNA"/>
</dbReference>
<proteinExistence type="predicted"/>
<dbReference type="AlphaFoldDB" id="A0A2X0MLT9"/>